<dbReference type="STRING" id="1005928.SAMN04487859_1365"/>
<evidence type="ECO:0000256" key="2">
    <source>
        <dbReference type="ARBA" id="ARBA00022989"/>
    </source>
</evidence>
<dbReference type="PANTHER" id="PTHR11360:SF304">
    <property type="entry name" value="MFS DOMAIN-CONTAINING PROTEIN"/>
    <property type="match status" value="1"/>
</dbReference>
<dbReference type="PROSITE" id="PS50850">
    <property type="entry name" value="MFS"/>
    <property type="match status" value="1"/>
</dbReference>
<evidence type="ECO:0000256" key="1">
    <source>
        <dbReference type="ARBA" id="ARBA00022692"/>
    </source>
</evidence>
<dbReference type="RefSeq" id="WP_092842277.1">
    <property type="nucleotide sequence ID" value="NZ_FOVP01000036.1"/>
</dbReference>
<dbReference type="InterPro" id="IPR036259">
    <property type="entry name" value="MFS_trans_sf"/>
</dbReference>
<dbReference type="PANTHER" id="PTHR11360">
    <property type="entry name" value="MONOCARBOXYLATE TRANSPORTER"/>
    <property type="match status" value="1"/>
</dbReference>
<evidence type="ECO:0000256" key="4">
    <source>
        <dbReference type="SAM" id="Phobius"/>
    </source>
</evidence>
<feature type="transmembrane region" description="Helical" evidence="4">
    <location>
        <begin position="273"/>
        <end position="293"/>
    </location>
</feature>
<name>A0A1I5GQX7_9RHOB</name>
<feature type="domain" description="Major facilitator superfamily (MFS) profile" evidence="5">
    <location>
        <begin position="5"/>
        <end position="383"/>
    </location>
</feature>
<evidence type="ECO:0000256" key="3">
    <source>
        <dbReference type="ARBA" id="ARBA00023136"/>
    </source>
</evidence>
<dbReference type="InterPro" id="IPR050327">
    <property type="entry name" value="Proton-linked_MCT"/>
</dbReference>
<feature type="transmembrane region" description="Helical" evidence="4">
    <location>
        <begin position="73"/>
        <end position="91"/>
    </location>
</feature>
<keyword evidence="1 4" id="KW-0812">Transmembrane</keyword>
<evidence type="ECO:0000313" key="7">
    <source>
        <dbReference type="Proteomes" id="UP000198599"/>
    </source>
</evidence>
<dbReference type="Pfam" id="PF07690">
    <property type="entry name" value="MFS_1"/>
    <property type="match status" value="1"/>
</dbReference>
<protein>
    <submittedName>
        <fullName evidence="6">Major Facilitator Superfamily protein</fullName>
    </submittedName>
</protein>
<feature type="transmembrane region" description="Helical" evidence="4">
    <location>
        <begin position="210"/>
        <end position="230"/>
    </location>
</feature>
<dbReference type="InterPro" id="IPR011701">
    <property type="entry name" value="MFS"/>
</dbReference>
<dbReference type="AlphaFoldDB" id="A0A1I5GQX7"/>
<keyword evidence="7" id="KW-1185">Reference proteome</keyword>
<feature type="transmembrane region" description="Helical" evidence="4">
    <location>
        <begin position="332"/>
        <end position="355"/>
    </location>
</feature>
<organism evidence="6 7">
    <name type="scientific">Roseovarius lutimaris</name>
    <dbReference type="NCBI Taxonomy" id="1005928"/>
    <lineage>
        <taxon>Bacteria</taxon>
        <taxon>Pseudomonadati</taxon>
        <taxon>Pseudomonadota</taxon>
        <taxon>Alphaproteobacteria</taxon>
        <taxon>Rhodobacterales</taxon>
        <taxon>Roseobacteraceae</taxon>
        <taxon>Roseovarius</taxon>
    </lineage>
</organism>
<proteinExistence type="predicted"/>
<accession>A0A1I5GQX7</accession>
<keyword evidence="2 4" id="KW-1133">Transmembrane helix</keyword>
<dbReference type="InterPro" id="IPR020846">
    <property type="entry name" value="MFS_dom"/>
</dbReference>
<dbReference type="EMBL" id="FOVP01000036">
    <property type="protein sequence ID" value="SFO37971.1"/>
    <property type="molecule type" value="Genomic_DNA"/>
</dbReference>
<evidence type="ECO:0000313" key="6">
    <source>
        <dbReference type="EMBL" id="SFO37971.1"/>
    </source>
</evidence>
<dbReference type="Gene3D" id="1.20.1250.20">
    <property type="entry name" value="MFS general substrate transporter like domains"/>
    <property type="match status" value="2"/>
</dbReference>
<sequence length="386" mass="39854">MTLENRKGALLGAALLTFALGSIHAFSVLLLAIEVELLVSRSLASMTYSIALVSLAASVFWGHRLYDRATSATYVAITGTVAAVGCAMAALSSSIVLVWLGFGVVFGSANGLGYGYALQLAGRAFPQGKGFSMGIVTAAYALGAVAFPLPLRIAIDVGGWITALLFLAACLILFSAVSALVLSRSRFVYFSGVESDVDISNGTLSNTQTIWLWLSYCGAVTAGLMAIGHASGLTDSRGGGTFWSTGAPIVIAFSNMIGSLMAGVLTDKIGGRLVLAFLAALSCIALSIMATIAELNITIIGLAIVGFTYGGTIAAYPAYLSHRFGATQGTIVYSRVFTAWAIAGLLGPLSAGLLFDRFQNYQAALILAALGAAISFFMIQSKAGKG</sequence>
<reference evidence="7" key="1">
    <citation type="submission" date="2016-10" db="EMBL/GenBank/DDBJ databases">
        <authorList>
            <person name="Varghese N."/>
            <person name="Submissions S."/>
        </authorList>
    </citation>
    <scope>NUCLEOTIDE SEQUENCE [LARGE SCALE GENOMIC DNA]</scope>
    <source>
        <strain evidence="7">DSM 28463</strain>
    </source>
</reference>
<feature type="transmembrane region" description="Helical" evidence="4">
    <location>
        <begin position="361"/>
        <end position="379"/>
    </location>
</feature>
<feature type="transmembrane region" description="Helical" evidence="4">
    <location>
        <begin position="130"/>
        <end position="151"/>
    </location>
</feature>
<gene>
    <name evidence="6" type="ORF">SAMN04487859_1365</name>
</gene>
<dbReference type="Proteomes" id="UP000198599">
    <property type="component" value="Unassembled WGS sequence"/>
</dbReference>
<feature type="transmembrane region" description="Helical" evidence="4">
    <location>
        <begin position="299"/>
        <end position="320"/>
    </location>
</feature>
<feature type="transmembrane region" description="Helical" evidence="4">
    <location>
        <begin position="42"/>
        <end position="61"/>
    </location>
</feature>
<evidence type="ECO:0000259" key="5">
    <source>
        <dbReference type="PROSITE" id="PS50850"/>
    </source>
</evidence>
<feature type="transmembrane region" description="Helical" evidence="4">
    <location>
        <begin position="157"/>
        <end position="182"/>
    </location>
</feature>
<dbReference type="GO" id="GO:0022857">
    <property type="term" value="F:transmembrane transporter activity"/>
    <property type="evidence" value="ECO:0007669"/>
    <property type="project" value="InterPro"/>
</dbReference>
<keyword evidence="3 4" id="KW-0472">Membrane</keyword>
<feature type="transmembrane region" description="Helical" evidence="4">
    <location>
        <begin position="242"/>
        <end position="266"/>
    </location>
</feature>
<dbReference type="OrthoDB" id="5190776at2"/>
<feature type="transmembrane region" description="Helical" evidence="4">
    <location>
        <begin position="97"/>
        <end position="118"/>
    </location>
</feature>
<dbReference type="SUPFAM" id="SSF103473">
    <property type="entry name" value="MFS general substrate transporter"/>
    <property type="match status" value="1"/>
</dbReference>